<evidence type="ECO:0000313" key="7">
    <source>
        <dbReference type="Proteomes" id="UP000295985"/>
    </source>
</evidence>
<proteinExistence type="inferred from homology"/>
<organism evidence="5 7">
    <name type="scientific">Brenneria nigrifluens DSM 30175 = ATCC 13028</name>
    <dbReference type="NCBI Taxonomy" id="1121120"/>
    <lineage>
        <taxon>Bacteria</taxon>
        <taxon>Pseudomonadati</taxon>
        <taxon>Pseudomonadota</taxon>
        <taxon>Gammaproteobacteria</taxon>
        <taxon>Enterobacterales</taxon>
        <taxon>Pectobacteriaceae</taxon>
        <taxon>Brenneria</taxon>
    </lineage>
</organism>
<keyword evidence="8" id="KW-1185">Reference proteome</keyword>
<dbReference type="Pfam" id="PF00497">
    <property type="entry name" value="SBP_bac_3"/>
    <property type="match status" value="1"/>
</dbReference>
<dbReference type="EMBL" id="CP034036">
    <property type="protein sequence ID" value="QCR03449.1"/>
    <property type="molecule type" value="Genomic_DNA"/>
</dbReference>
<evidence type="ECO:0000313" key="5">
    <source>
        <dbReference type="EMBL" id="PWC25686.1"/>
    </source>
</evidence>
<comment type="similarity">
    <text evidence="1">Belongs to the bacterial solute-binding protein 3 family.</text>
</comment>
<dbReference type="SMART" id="SM00062">
    <property type="entry name" value="PBPb"/>
    <property type="match status" value="1"/>
</dbReference>
<feature type="signal peptide" evidence="3">
    <location>
        <begin position="1"/>
        <end position="26"/>
    </location>
</feature>
<dbReference type="PANTHER" id="PTHR35936">
    <property type="entry name" value="MEMBRANE-BOUND LYTIC MUREIN TRANSGLYCOSYLASE F"/>
    <property type="match status" value="1"/>
</dbReference>
<evidence type="ECO:0000256" key="1">
    <source>
        <dbReference type="ARBA" id="ARBA00010333"/>
    </source>
</evidence>
<dbReference type="SUPFAM" id="SSF53850">
    <property type="entry name" value="Periplasmic binding protein-like II"/>
    <property type="match status" value="1"/>
</dbReference>
<evidence type="ECO:0000256" key="3">
    <source>
        <dbReference type="SAM" id="SignalP"/>
    </source>
</evidence>
<evidence type="ECO:0000256" key="2">
    <source>
        <dbReference type="ARBA" id="ARBA00022729"/>
    </source>
</evidence>
<dbReference type="Proteomes" id="UP000295985">
    <property type="component" value="Unassembled WGS sequence"/>
</dbReference>
<dbReference type="OrthoDB" id="8454826at2"/>
<dbReference type="EMBL" id="QDKK01000002">
    <property type="protein sequence ID" value="PWC25686.1"/>
    <property type="molecule type" value="Genomic_DNA"/>
</dbReference>
<evidence type="ECO:0000313" key="8">
    <source>
        <dbReference type="Proteomes" id="UP000303847"/>
    </source>
</evidence>
<protein>
    <submittedName>
        <fullName evidence="5">Amino acid ABC transporter substrate-binding protein</fullName>
    </submittedName>
</protein>
<reference evidence="5 7" key="1">
    <citation type="submission" date="2018-04" db="EMBL/GenBank/DDBJ databases">
        <title>Brenneria corticis sp.nov.</title>
        <authorList>
            <person name="Li Y."/>
        </authorList>
    </citation>
    <scope>NUCLEOTIDE SEQUENCE [LARGE SCALE GENOMIC DNA]</scope>
    <source>
        <strain evidence="5 7">LMG 2694</strain>
    </source>
</reference>
<feature type="domain" description="Solute-binding protein family 3/N-terminal" evidence="4">
    <location>
        <begin position="33"/>
        <end position="265"/>
    </location>
</feature>
<dbReference type="InterPro" id="IPR001638">
    <property type="entry name" value="Solute-binding_3/MltF_N"/>
</dbReference>
<name>A0A2U1UVH7_9GAMM</name>
<evidence type="ECO:0000259" key="4">
    <source>
        <dbReference type="SMART" id="SM00062"/>
    </source>
</evidence>
<keyword evidence="2 3" id="KW-0732">Signal</keyword>
<evidence type="ECO:0000313" key="6">
    <source>
        <dbReference type="EMBL" id="QCR03449.1"/>
    </source>
</evidence>
<dbReference type="AlphaFoldDB" id="A0A2U1UVH7"/>
<dbReference type="Gene3D" id="3.40.190.10">
    <property type="entry name" value="Periplasmic binding protein-like II"/>
    <property type="match status" value="2"/>
</dbReference>
<gene>
    <name evidence="5" type="ORF">DDT54_03170</name>
    <name evidence="6" type="ORF">EH206_04010</name>
</gene>
<dbReference type="Proteomes" id="UP000303847">
    <property type="component" value="Chromosome"/>
</dbReference>
<feature type="chain" id="PRO_5015570794" evidence="3">
    <location>
        <begin position="27"/>
        <end position="282"/>
    </location>
</feature>
<dbReference type="PANTHER" id="PTHR35936:SF19">
    <property type="entry name" value="AMINO-ACID-BINDING PROTEIN YXEM-RELATED"/>
    <property type="match status" value="1"/>
</dbReference>
<accession>A0A2U1UVH7</accession>
<sequence length="282" mass="31632">MFRIKIFTQAIVPLLLIVMSLNTVNAADNAEKTIEVVVNANGFPFSFVDDDDHISGYDGELLQIIDKRLKGYKFHFNTVSRDAIIVGLSTGAYTLAANHFYLTKERAEKYEYSKQPSGISDLRLIVRKDDNTIRSLHDLAAQNKKLVPIHTNDARYIVIENYNLKHPDNKINLQPTGEQSAADMFKSVASGEYDAVVYPIGAFLAVTKAIDLNLKVADSVGLFPNVFLYNKQTDQAFIKEVDDVLAELKNDGTLAELSKKWYSEDIYGLEGAKDVKVNTDWE</sequence>
<reference evidence="6 8" key="2">
    <citation type="submission" date="2018-11" db="EMBL/GenBank/DDBJ databases">
        <title>Genome sequences of Brenneria nigrifluens and Brenneria rubrifaciens.</title>
        <authorList>
            <person name="Poret-Peterson A.T."/>
            <person name="McClean A.E."/>
            <person name="Kluepfel D.A."/>
        </authorList>
    </citation>
    <scope>NUCLEOTIDE SEQUENCE [LARGE SCALE GENOMIC DNA]</scope>
    <source>
        <strain evidence="6 8">ATCC 13028</strain>
    </source>
</reference>